<dbReference type="InterPro" id="IPR036390">
    <property type="entry name" value="WH_DNA-bd_sf"/>
</dbReference>
<dbReference type="InterPro" id="IPR036388">
    <property type="entry name" value="WH-like_DNA-bd_sf"/>
</dbReference>
<organism evidence="6 7">
    <name type="scientific">Pelomonas baiyunensis</name>
    <dbReference type="NCBI Taxonomy" id="3299026"/>
    <lineage>
        <taxon>Bacteria</taxon>
        <taxon>Pseudomonadati</taxon>
        <taxon>Pseudomonadota</taxon>
        <taxon>Betaproteobacteria</taxon>
        <taxon>Burkholderiales</taxon>
        <taxon>Sphaerotilaceae</taxon>
        <taxon>Roseateles</taxon>
    </lineage>
</organism>
<evidence type="ECO:0000256" key="2">
    <source>
        <dbReference type="ARBA" id="ARBA00023125"/>
    </source>
</evidence>
<dbReference type="InterPro" id="IPR050397">
    <property type="entry name" value="Env_Response_Regulators"/>
</dbReference>
<keyword evidence="3" id="KW-0804">Transcription</keyword>
<evidence type="ECO:0000313" key="7">
    <source>
        <dbReference type="Proteomes" id="UP001606303"/>
    </source>
</evidence>
<dbReference type="EMBL" id="JBIGIB010000001">
    <property type="protein sequence ID" value="MFG6465794.1"/>
    <property type="molecule type" value="Genomic_DNA"/>
</dbReference>
<dbReference type="PANTHER" id="PTHR24567">
    <property type="entry name" value="CRP FAMILY TRANSCRIPTIONAL REGULATORY PROTEIN"/>
    <property type="match status" value="1"/>
</dbReference>
<dbReference type="CDD" id="cd00092">
    <property type="entry name" value="HTH_CRP"/>
    <property type="match status" value="1"/>
</dbReference>
<dbReference type="SMART" id="SM00100">
    <property type="entry name" value="cNMP"/>
    <property type="match status" value="1"/>
</dbReference>
<evidence type="ECO:0000313" key="6">
    <source>
        <dbReference type="EMBL" id="MFG6465794.1"/>
    </source>
</evidence>
<dbReference type="Pfam" id="PF00027">
    <property type="entry name" value="cNMP_binding"/>
    <property type="match status" value="1"/>
</dbReference>
<dbReference type="RefSeq" id="WP_394381645.1">
    <property type="nucleotide sequence ID" value="NZ_JBIGIB010000001.1"/>
</dbReference>
<evidence type="ECO:0000256" key="3">
    <source>
        <dbReference type="ARBA" id="ARBA00023163"/>
    </source>
</evidence>
<name>A0ABW7GUZ0_9BURK</name>
<dbReference type="PANTHER" id="PTHR24567:SF75">
    <property type="entry name" value="FUMARATE AND NITRATE REDUCTION REGULATORY PROTEIN"/>
    <property type="match status" value="1"/>
</dbReference>
<dbReference type="PRINTS" id="PR00034">
    <property type="entry name" value="HTHCRP"/>
</dbReference>
<keyword evidence="1" id="KW-0805">Transcription regulation</keyword>
<dbReference type="Proteomes" id="UP001606303">
    <property type="component" value="Unassembled WGS sequence"/>
</dbReference>
<dbReference type="InterPro" id="IPR000595">
    <property type="entry name" value="cNMP-bd_dom"/>
</dbReference>
<proteinExistence type="predicted"/>
<accession>A0ABW7GUZ0</accession>
<keyword evidence="7" id="KW-1185">Reference proteome</keyword>
<dbReference type="CDD" id="cd00038">
    <property type="entry name" value="CAP_ED"/>
    <property type="match status" value="1"/>
</dbReference>
<dbReference type="PROSITE" id="PS51063">
    <property type="entry name" value="HTH_CRP_2"/>
    <property type="match status" value="1"/>
</dbReference>
<dbReference type="InterPro" id="IPR012318">
    <property type="entry name" value="HTH_CRP"/>
</dbReference>
<protein>
    <submittedName>
        <fullName evidence="6">Crp/Fnr family transcriptional regulator</fullName>
    </submittedName>
</protein>
<dbReference type="PROSITE" id="PS00042">
    <property type="entry name" value="HTH_CRP_1"/>
    <property type="match status" value="1"/>
</dbReference>
<dbReference type="PROSITE" id="PS50042">
    <property type="entry name" value="CNMP_BINDING_3"/>
    <property type="match status" value="1"/>
</dbReference>
<sequence length="261" mass="28632">MLTQTSPITARPLPVPASPTPVTALAAAPAVCPQEGQRIASNLKLVASLLSLKRRIVHAGDVIYRAGERFSQLHILNSGFFKLVSMSSDGREQVVGLKFRGDWLGFAAIANGSYNCDAIALDTAEVWSVRYDELLLACAEHPGLMAIVHEAMSREIMRDRDSLVAICTLPADTRVATFLHHWAQSLAVRGLRADQFSLRLTRAEIGNYLGLTLETVSRVLSRLARAELIAFNEKSRRDICIPDFHALAAYVEGRDHHAGLH</sequence>
<dbReference type="Gene3D" id="1.10.10.10">
    <property type="entry name" value="Winged helix-like DNA-binding domain superfamily/Winged helix DNA-binding domain"/>
    <property type="match status" value="1"/>
</dbReference>
<evidence type="ECO:0000259" key="5">
    <source>
        <dbReference type="PROSITE" id="PS51063"/>
    </source>
</evidence>
<dbReference type="Pfam" id="PF13545">
    <property type="entry name" value="HTH_Crp_2"/>
    <property type="match status" value="1"/>
</dbReference>
<gene>
    <name evidence="6" type="ORF">ACG01O_04145</name>
</gene>
<evidence type="ECO:0000256" key="1">
    <source>
        <dbReference type="ARBA" id="ARBA00023015"/>
    </source>
</evidence>
<feature type="domain" description="HTH crp-type" evidence="5">
    <location>
        <begin position="169"/>
        <end position="245"/>
    </location>
</feature>
<dbReference type="InterPro" id="IPR018490">
    <property type="entry name" value="cNMP-bd_dom_sf"/>
</dbReference>
<comment type="caution">
    <text evidence="6">The sequence shown here is derived from an EMBL/GenBank/DDBJ whole genome shotgun (WGS) entry which is preliminary data.</text>
</comment>
<dbReference type="SUPFAM" id="SSF51206">
    <property type="entry name" value="cAMP-binding domain-like"/>
    <property type="match status" value="1"/>
</dbReference>
<feature type="domain" description="Cyclic nucleotide-binding" evidence="4">
    <location>
        <begin position="51"/>
        <end position="109"/>
    </location>
</feature>
<dbReference type="InterPro" id="IPR014710">
    <property type="entry name" value="RmlC-like_jellyroll"/>
</dbReference>
<dbReference type="SMART" id="SM00419">
    <property type="entry name" value="HTH_CRP"/>
    <property type="match status" value="1"/>
</dbReference>
<dbReference type="Gene3D" id="2.60.120.10">
    <property type="entry name" value="Jelly Rolls"/>
    <property type="match status" value="1"/>
</dbReference>
<dbReference type="SUPFAM" id="SSF46785">
    <property type="entry name" value="Winged helix' DNA-binding domain"/>
    <property type="match status" value="1"/>
</dbReference>
<dbReference type="InterPro" id="IPR018335">
    <property type="entry name" value="Tscrpt_reg_HTH_Crp-type_CS"/>
</dbReference>
<evidence type="ECO:0000259" key="4">
    <source>
        <dbReference type="PROSITE" id="PS50042"/>
    </source>
</evidence>
<keyword evidence="2" id="KW-0238">DNA-binding</keyword>
<reference evidence="6 7" key="1">
    <citation type="submission" date="2024-08" db="EMBL/GenBank/DDBJ databases">
        <authorList>
            <person name="Lu H."/>
        </authorList>
    </citation>
    <scope>NUCLEOTIDE SEQUENCE [LARGE SCALE GENOMIC DNA]</scope>
    <source>
        <strain evidence="6 7">BYS87W</strain>
    </source>
</reference>